<reference evidence="12" key="2">
    <citation type="submission" date="2020-09" db="EMBL/GenBank/DDBJ databases">
        <authorList>
            <person name="Sun Q."/>
            <person name="Zhou Y."/>
        </authorList>
    </citation>
    <scope>NUCLEOTIDE SEQUENCE</scope>
    <source>
        <strain evidence="12">CGMCC 1.12827</strain>
    </source>
</reference>
<feature type="binding site" evidence="6">
    <location>
        <position position="188"/>
    </location>
    <ligand>
        <name>D-glyceraldehyde 3-phosphate</name>
        <dbReference type="ChEBI" id="CHEBI:59776"/>
    </ligand>
</feature>
<feature type="active site" description="Nucleophile" evidence="5">
    <location>
        <position position="158"/>
    </location>
</feature>
<dbReference type="PANTHER" id="PTHR43148">
    <property type="entry name" value="GLYCERALDEHYDE-3-PHOSPHATE DEHYDROGENASE 2"/>
    <property type="match status" value="1"/>
</dbReference>
<dbReference type="GO" id="GO:0005737">
    <property type="term" value="C:cytoplasm"/>
    <property type="evidence" value="ECO:0007669"/>
    <property type="project" value="UniProtKB-SubCell"/>
</dbReference>
<sequence>MTVRVGINGFGRIGRNFFRALEAQKLAGGPDLEIVAVNDLTDNATLATLLKYDSITGRLPEDVYLEGEDTIVVGDKKIKALAIKEGPSALPWSDLGVDVVIESTGIFTNAAKAKGHLDAGAKKVVISAPATDPDITIVMGVNDSKYDGSQNIISNASCTTNCLGPLAKVVNDEFGIVKGLMTTVHAYTADQNLQDGPHKDPRRARAAAINIVPTSTGAAKAIGLVLPELKGKLDGYALRVPVPTGSITDLTVDLSKSVTVEEINAALKAAADGPLKGILKYSADPLVSTDIVGDPHSSIFDSGLTKVIGDNQAKVSSWYDNEWGYSNRLVDLAALVGKSL</sequence>
<feature type="binding site" evidence="7">
    <location>
        <position position="127"/>
    </location>
    <ligand>
        <name>NAD(+)</name>
        <dbReference type="ChEBI" id="CHEBI:57540"/>
    </ligand>
</feature>
<keyword evidence="4 10" id="KW-0560">Oxidoreductase</keyword>
<evidence type="ECO:0000313" key="12">
    <source>
        <dbReference type="EMBL" id="GGB24971.1"/>
    </source>
</evidence>
<dbReference type="PRINTS" id="PR00078">
    <property type="entry name" value="G3PDHDRGNASE"/>
</dbReference>
<evidence type="ECO:0000259" key="11">
    <source>
        <dbReference type="SMART" id="SM00846"/>
    </source>
</evidence>
<keyword evidence="7" id="KW-0547">Nucleotide-binding</keyword>
<comment type="subcellular location">
    <subcellularLocation>
        <location evidence="1">Cytoplasm</location>
    </subcellularLocation>
</comment>
<keyword evidence="7" id="KW-0520">NAD</keyword>
<dbReference type="GO" id="GO:0006006">
    <property type="term" value="P:glucose metabolic process"/>
    <property type="evidence" value="ECO:0007669"/>
    <property type="project" value="InterPro"/>
</dbReference>
<dbReference type="EMBL" id="BMGC01000005">
    <property type="protein sequence ID" value="GGB24971.1"/>
    <property type="molecule type" value="Genomic_DNA"/>
</dbReference>
<feature type="site" description="Activates thiol group during catalysis" evidence="8">
    <location>
        <position position="185"/>
    </location>
</feature>
<dbReference type="AlphaFoldDB" id="A0A916WS80"/>
<dbReference type="NCBIfam" id="TIGR01534">
    <property type="entry name" value="GAPDH-I"/>
    <property type="match status" value="1"/>
</dbReference>
<organism evidence="12 13">
    <name type="scientific">Gordonia jinhuaensis</name>
    <dbReference type="NCBI Taxonomy" id="1517702"/>
    <lineage>
        <taxon>Bacteria</taxon>
        <taxon>Bacillati</taxon>
        <taxon>Actinomycetota</taxon>
        <taxon>Actinomycetes</taxon>
        <taxon>Mycobacteriales</taxon>
        <taxon>Gordoniaceae</taxon>
        <taxon>Gordonia</taxon>
    </lineage>
</organism>
<protein>
    <recommendedName>
        <fullName evidence="3 10">Glyceraldehyde-3-phosphate dehydrogenase</fullName>
        <ecNumber evidence="10">1.2.1.-</ecNumber>
    </recommendedName>
</protein>
<name>A0A916WS80_9ACTN</name>
<feature type="domain" description="Glyceraldehyde 3-phosphate dehydrogenase NAD(P) binding" evidence="11">
    <location>
        <begin position="3"/>
        <end position="158"/>
    </location>
</feature>
<dbReference type="InterPro" id="IPR020831">
    <property type="entry name" value="GlycerAld/Erythrose_P_DH"/>
</dbReference>
<dbReference type="GO" id="GO:0004365">
    <property type="term" value="F:glyceraldehyde-3-phosphate dehydrogenase (NAD+) (phosphorylating) activity"/>
    <property type="evidence" value="ECO:0007669"/>
    <property type="project" value="UniProtKB-ARBA"/>
</dbReference>
<feature type="binding site" evidence="7">
    <location>
        <position position="321"/>
    </location>
    <ligand>
        <name>NAD(+)</name>
        <dbReference type="ChEBI" id="CHEBI:57540"/>
    </ligand>
</feature>
<comment type="caution">
    <text evidence="12">The sequence shown here is derived from an EMBL/GenBank/DDBJ whole genome shotgun (WGS) entry which is preliminary data.</text>
</comment>
<dbReference type="CDD" id="cd18126">
    <property type="entry name" value="GAPDH_I_C"/>
    <property type="match status" value="1"/>
</dbReference>
<feature type="binding site" evidence="6">
    <location>
        <position position="239"/>
    </location>
    <ligand>
        <name>D-glyceraldehyde 3-phosphate</name>
        <dbReference type="ChEBI" id="CHEBI:59776"/>
    </ligand>
</feature>
<dbReference type="RefSeq" id="WP_188585621.1">
    <property type="nucleotide sequence ID" value="NZ_BMGC01000005.1"/>
</dbReference>
<keyword evidence="13" id="KW-1185">Reference proteome</keyword>
<dbReference type="Pfam" id="PF00044">
    <property type="entry name" value="Gp_dh_N"/>
    <property type="match status" value="1"/>
</dbReference>
<evidence type="ECO:0000256" key="3">
    <source>
        <dbReference type="ARBA" id="ARBA00021022"/>
    </source>
</evidence>
<dbReference type="Gene3D" id="3.40.50.720">
    <property type="entry name" value="NAD(P)-binding Rossmann-like Domain"/>
    <property type="match status" value="1"/>
</dbReference>
<evidence type="ECO:0000256" key="7">
    <source>
        <dbReference type="PIRSR" id="PIRSR000149-3"/>
    </source>
</evidence>
<dbReference type="Proteomes" id="UP000621454">
    <property type="component" value="Unassembled WGS sequence"/>
</dbReference>
<evidence type="ECO:0000256" key="2">
    <source>
        <dbReference type="ARBA" id="ARBA00007406"/>
    </source>
</evidence>
<feature type="binding site" evidence="6">
    <location>
        <begin position="216"/>
        <end position="217"/>
    </location>
    <ligand>
        <name>D-glyceraldehyde 3-phosphate</name>
        <dbReference type="ChEBI" id="CHEBI:59776"/>
    </ligand>
</feature>
<reference evidence="12" key="1">
    <citation type="journal article" date="2014" name="Int. J. Syst. Evol. Microbiol.">
        <title>Complete genome sequence of Corynebacterium casei LMG S-19264T (=DSM 44701T), isolated from a smear-ripened cheese.</title>
        <authorList>
            <consortium name="US DOE Joint Genome Institute (JGI-PGF)"/>
            <person name="Walter F."/>
            <person name="Albersmeier A."/>
            <person name="Kalinowski J."/>
            <person name="Ruckert C."/>
        </authorList>
    </citation>
    <scope>NUCLEOTIDE SEQUENCE</scope>
    <source>
        <strain evidence="12">CGMCC 1.12827</strain>
    </source>
</reference>
<dbReference type="PROSITE" id="PS00071">
    <property type="entry name" value="GAPDH"/>
    <property type="match status" value="1"/>
</dbReference>
<feature type="binding site" evidence="7">
    <location>
        <position position="39"/>
    </location>
    <ligand>
        <name>NAD(+)</name>
        <dbReference type="ChEBI" id="CHEBI:57540"/>
    </ligand>
</feature>
<dbReference type="GO" id="GO:0050661">
    <property type="term" value="F:NADP binding"/>
    <property type="evidence" value="ECO:0007669"/>
    <property type="project" value="InterPro"/>
</dbReference>
<accession>A0A916WS80</accession>
<dbReference type="InterPro" id="IPR020829">
    <property type="entry name" value="GlycerAld_3-P_DH_cat"/>
</dbReference>
<dbReference type="FunFam" id="3.30.360.10:FF:000002">
    <property type="entry name" value="Glyceraldehyde-3-phosphate dehydrogenase"/>
    <property type="match status" value="1"/>
</dbReference>
<gene>
    <name evidence="12" type="primary">gapA</name>
    <name evidence="12" type="ORF">GCM10011489_11490</name>
</gene>
<dbReference type="FunFam" id="3.40.50.720:FF:000001">
    <property type="entry name" value="Glyceraldehyde-3-phosphate dehydrogenase"/>
    <property type="match status" value="1"/>
</dbReference>
<evidence type="ECO:0000256" key="4">
    <source>
        <dbReference type="ARBA" id="ARBA00023002"/>
    </source>
</evidence>
<feature type="binding site" evidence="7">
    <location>
        <begin position="12"/>
        <end position="13"/>
    </location>
    <ligand>
        <name>NAD(+)</name>
        <dbReference type="ChEBI" id="CHEBI:57540"/>
    </ligand>
</feature>
<evidence type="ECO:0000256" key="6">
    <source>
        <dbReference type="PIRSR" id="PIRSR000149-2"/>
    </source>
</evidence>
<dbReference type="SMART" id="SM00846">
    <property type="entry name" value="Gp_dh_N"/>
    <property type="match status" value="1"/>
</dbReference>
<dbReference type="InterPro" id="IPR020830">
    <property type="entry name" value="GlycerAld_3-P_DH_AS"/>
</dbReference>
<dbReference type="Pfam" id="PF02800">
    <property type="entry name" value="Gp_dh_C"/>
    <property type="match status" value="1"/>
</dbReference>
<evidence type="ECO:0000313" key="13">
    <source>
        <dbReference type="Proteomes" id="UP000621454"/>
    </source>
</evidence>
<dbReference type="SUPFAM" id="SSF51735">
    <property type="entry name" value="NAD(P)-binding Rossmann-fold domains"/>
    <property type="match status" value="1"/>
</dbReference>
<dbReference type="InterPro" id="IPR006424">
    <property type="entry name" value="Glyceraldehyde-3-P_DH_1"/>
</dbReference>
<dbReference type="GO" id="GO:0051287">
    <property type="term" value="F:NAD binding"/>
    <property type="evidence" value="ECO:0007669"/>
    <property type="project" value="InterPro"/>
</dbReference>
<comment type="similarity">
    <text evidence="2 9">Belongs to the glyceraldehyde-3-phosphate dehydrogenase family.</text>
</comment>
<dbReference type="InterPro" id="IPR036291">
    <property type="entry name" value="NAD(P)-bd_dom_sf"/>
</dbReference>
<evidence type="ECO:0000256" key="8">
    <source>
        <dbReference type="PIRSR" id="PIRSR000149-4"/>
    </source>
</evidence>
<proteinExistence type="inferred from homology"/>
<dbReference type="EC" id="1.2.1.-" evidence="10"/>
<evidence type="ECO:0000256" key="5">
    <source>
        <dbReference type="PIRSR" id="PIRSR000149-1"/>
    </source>
</evidence>
<dbReference type="PIRSF" id="PIRSF000149">
    <property type="entry name" value="GAP_DH"/>
    <property type="match status" value="1"/>
</dbReference>
<evidence type="ECO:0000256" key="10">
    <source>
        <dbReference type="RuleBase" id="RU361160"/>
    </source>
</evidence>
<dbReference type="Gene3D" id="3.30.360.10">
    <property type="entry name" value="Dihydrodipicolinate Reductase, domain 2"/>
    <property type="match status" value="1"/>
</dbReference>
<dbReference type="InterPro" id="IPR020828">
    <property type="entry name" value="GlycerAld_3-P_DH_NAD(P)-bd"/>
</dbReference>
<evidence type="ECO:0000256" key="9">
    <source>
        <dbReference type="RuleBase" id="RU000397"/>
    </source>
</evidence>
<dbReference type="CDD" id="cd05214">
    <property type="entry name" value="GAPDH_I_N"/>
    <property type="match status" value="1"/>
</dbReference>
<feature type="binding site" evidence="6">
    <location>
        <begin position="157"/>
        <end position="159"/>
    </location>
    <ligand>
        <name>D-glyceraldehyde 3-phosphate</name>
        <dbReference type="ChEBI" id="CHEBI:59776"/>
    </ligand>
</feature>
<dbReference type="SUPFAM" id="SSF55347">
    <property type="entry name" value="Glyceraldehyde-3-phosphate dehydrogenase-like, C-terminal domain"/>
    <property type="match status" value="1"/>
</dbReference>
<evidence type="ECO:0000256" key="1">
    <source>
        <dbReference type="ARBA" id="ARBA00004496"/>
    </source>
</evidence>